<comment type="caution">
    <text evidence="1">The sequence shown here is derived from an EMBL/GenBank/DDBJ whole genome shotgun (WGS) entry which is preliminary data.</text>
</comment>
<dbReference type="EMBL" id="AJWZ01004280">
    <property type="protein sequence ID" value="EKC65876.1"/>
    <property type="molecule type" value="Genomic_DNA"/>
</dbReference>
<proteinExistence type="predicted"/>
<keyword evidence="1" id="KW-0762">Sugar transport</keyword>
<name>K1U2X1_9ZZZZ</name>
<keyword evidence="1" id="KW-0813">Transport</keyword>
<evidence type="ECO:0000313" key="1">
    <source>
        <dbReference type="EMBL" id="EKC65876.1"/>
    </source>
</evidence>
<gene>
    <name evidence="1" type="ORF">OBE_06234</name>
</gene>
<sequence>MKKHRKLLTLGVVICLVAGLVAGIVYYKQVEEERKLSLIYIPKVVDGTNDFWTSLIQGAEMAAKEYNA</sequence>
<accession>K1U2X1</accession>
<dbReference type="AlphaFoldDB" id="K1U2X1"/>
<feature type="non-terminal residue" evidence="1">
    <location>
        <position position="68"/>
    </location>
</feature>
<organism evidence="1">
    <name type="scientific">human gut metagenome</name>
    <dbReference type="NCBI Taxonomy" id="408170"/>
    <lineage>
        <taxon>unclassified sequences</taxon>
        <taxon>metagenomes</taxon>
        <taxon>organismal metagenomes</taxon>
    </lineage>
</organism>
<reference evidence="1" key="1">
    <citation type="journal article" date="2013" name="Environ. Microbiol.">
        <title>Microbiota from the distal guts of lean and obese adolescents exhibit partial functional redundancy besides clear differences in community structure.</title>
        <authorList>
            <person name="Ferrer M."/>
            <person name="Ruiz A."/>
            <person name="Lanza F."/>
            <person name="Haange S.B."/>
            <person name="Oberbach A."/>
            <person name="Till H."/>
            <person name="Bargiela R."/>
            <person name="Campoy C."/>
            <person name="Segura M.T."/>
            <person name="Richter M."/>
            <person name="von Bergen M."/>
            <person name="Seifert J."/>
            <person name="Suarez A."/>
        </authorList>
    </citation>
    <scope>NUCLEOTIDE SEQUENCE</scope>
</reference>
<protein>
    <submittedName>
        <fullName evidence="1">ABC-type sugar transport system, periplasmic component</fullName>
    </submittedName>
</protein>